<dbReference type="EMBL" id="JAQQDH010000015">
    <property type="protein sequence ID" value="MFM0448066.1"/>
    <property type="molecule type" value="Genomic_DNA"/>
</dbReference>
<dbReference type="RefSeq" id="WP_408129674.1">
    <property type="nucleotide sequence ID" value="NZ_JAQQDH010000015.1"/>
</dbReference>
<evidence type="ECO:0000313" key="1">
    <source>
        <dbReference type="EMBL" id="MFM0448066.1"/>
    </source>
</evidence>
<accession>A0ABW9C908</accession>
<gene>
    <name evidence="1" type="ORF">PQR00_31115</name>
</gene>
<name>A0ABW9C908_9BURK</name>
<sequence length="66" mass="7482">MPFRTLRSPRGKFHLVFYALPYSHCLNWVIPTVKLSTGTYPAQAVLLRSEDVNARTANVASKAKQY</sequence>
<keyword evidence="2" id="KW-1185">Reference proteome</keyword>
<reference evidence="1 2" key="1">
    <citation type="journal article" date="2024" name="Chem. Sci.">
        <title>Discovery of megapolipeptins by genome mining of a Burkholderiales bacteria collection.</title>
        <authorList>
            <person name="Paulo B.S."/>
            <person name="Recchia M.J.J."/>
            <person name="Lee S."/>
            <person name="Fergusson C.H."/>
            <person name="Romanowski S.B."/>
            <person name="Hernandez A."/>
            <person name="Krull N."/>
            <person name="Liu D.Y."/>
            <person name="Cavanagh H."/>
            <person name="Bos A."/>
            <person name="Gray C.A."/>
            <person name="Murphy B.T."/>
            <person name="Linington R.G."/>
            <person name="Eustaquio A.S."/>
        </authorList>
    </citation>
    <scope>NUCLEOTIDE SEQUENCE [LARGE SCALE GENOMIC DNA]</scope>
    <source>
        <strain evidence="1 2">RL17-379-BIB-C</strain>
    </source>
</reference>
<evidence type="ECO:0000313" key="2">
    <source>
        <dbReference type="Proteomes" id="UP001629288"/>
    </source>
</evidence>
<proteinExistence type="predicted"/>
<organism evidence="1 2">
    <name type="scientific">Paraburkholderia strydomiana</name>
    <dbReference type="NCBI Taxonomy" id="1245417"/>
    <lineage>
        <taxon>Bacteria</taxon>
        <taxon>Pseudomonadati</taxon>
        <taxon>Pseudomonadota</taxon>
        <taxon>Betaproteobacteria</taxon>
        <taxon>Burkholderiales</taxon>
        <taxon>Burkholderiaceae</taxon>
        <taxon>Paraburkholderia</taxon>
    </lineage>
</organism>
<dbReference type="Proteomes" id="UP001629288">
    <property type="component" value="Unassembled WGS sequence"/>
</dbReference>
<comment type="caution">
    <text evidence="1">The sequence shown here is derived from an EMBL/GenBank/DDBJ whole genome shotgun (WGS) entry which is preliminary data.</text>
</comment>
<protein>
    <submittedName>
        <fullName evidence="1">Uncharacterized protein</fullName>
    </submittedName>
</protein>